<dbReference type="Proteomes" id="UP000031368">
    <property type="component" value="Chromosome"/>
</dbReference>
<evidence type="ECO:0000313" key="1">
    <source>
        <dbReference type="EMBL" id="AJD42288.1"/>
    </source>
</evidence>
<gene>
    <name evidence="1" type="ORF">RGR602_CH02971</name>
</gene>
<reference evidence="1 2" key="1">
    <citation type="submission" date="2013-11" db="EMBL/GenBank/DDBJ databases">
        <title>Complete genome sequence of Rhizobium gallicum bv. gallicum R602.</title>
        <authorList>
            <person name="Bustos P."/>
            <person name="Santamaria R.I."/>
            <person name="Lozano L."/>
            <person name="Acosta J.L."/>
            <person name="Ormeno-Orrillo E."/>
            <person name="Rogel M.A."/>
            <person name="Romero D."/>
            <person name="Cevallos M.A."/>
            <person name="Martinez-Romero E."/>
            <person name="Gonzalez V."/>
        </authorList>
    </citation>
    <scope>NUCLEOTIDE SEQUENCE [LARGE SCALE GENOMIC DNA]</scope>
    <source>
        <strain evidence="1 2">R602</strain>
    </source>
</reference>
<proteinExistence type="predicted"/>
<dbReference type="InterPro" id="IPR036282">
    <property type="entry name" value="Glutathione-S-Trfase_C_sf"/>
</dbReference>
<sequence length="89" mass="9572">MCGPRGLQPATPRQCARMNQIISIADGYIYSNLVWGIHVELVSKPLRGEPSDEAGVAIARSKAPVCLQALADLMDGEPWLAGETLTSHQ</sequence>
<dbReference type="CDD" id="cd00299">
    <property type="entry name" value="GST_C_family"/>
    <property type="match status" value="1"/>
</dbReference>
<keyword evidence="2" id="KW-1185">Reference proteome</keyword>
<keyword evidence="1" id="KW-0808">Transferase</keyword>
<dbReference type="EMBL" id="CP006877">
    <property type="protein sequence ID" value="AJD42288.1"/>
    <property type="molecule type" value="Genomic_DNA"/>
</dbReference>
<protein>
    <submittedName>
        <fullName evidence="1">Glutathione S-transferase domain-containing protein</fullName>
    </submittedName>
</protein>
<dbReference type="SUPFAM" id="SSF47616">
    <property type="entry name" value="GST C-terminal domain-like"/>
    <property type="match status" value="1"/>
</dbReference>
<organism evidence="1 2">
    <name type="scientific">Rhizobium gallicum bv. gallicum R602sp</name>
    <dbReference type="NCBI Taxonomy" id="1041138"/>
    <lineage>
        <taxon>Bacteria</taxon>
        <taxon>Pseudomonadati</taxon>
        <taxon>Pseudomonadota</taxon>
        <taxon>Alphaproteobacteria</taxon>
        <taxon>Hyphomicrobiales</taxon>
        <taxon>Rhizobiaceae</taxon>
        <taxon>Rhizobium/Agrobacterium group</taxon>
        <taxon>Rhizobium</taxon>
    </lineage>
</organism>
<dbReference type="HOGENOM" id="CLU_2452498_0_0_5"/>
<dbReference type="AlphaFoldDB" id="A0A0B4X6U2"/>
<name>A0A0B4X6U2_9HYPH</name>
<evidence type="ECO:0000313" key="2">
    <source>
        <dbReference type="Proteomes" id="UP000031368"/>
    </source>
</evidence>
<dbReference type="GO" id="GO:0016740">
    <property type="term" value="F:transferase activity"/>
    <property type="evidence" value="ECO:0007669"/>
    <property type="project" value="UniProtKB-KW"/>
</dbReference>
<dbReference type="Gene3D" id="1.20.1050.10">
    <property type="match status" value="1"/>
</dbReference>
<accession>A0A0B4X6U2</accession>
<dbReference type="KEGG" id="rga:RGR602_CH02971"/>